<feature type="transmembrane region" description="Helical" evidence="2">
    <location>
        <begin position="432"/>
        <end position="450"/>
    </location>
</feature>
<proteinExistence type="predicted"/>
<feature type="transmembrane region" description="Helical" evidence="2">
    <location>
        <begin position="705"/>
        <end position="723"/>
    </location>
</feature>
<feature type="transmembrane region" description="Helical" evidence="2">
    <location>
        <begin position="677"/>
        <end position="698"/>
    </location>
</feature>
<feature type="region of interest" description="Disordered" evidence="1">
    <location>
        <begin position="174"/>
        <end position="207"/>
    </location>
</feature>
<dbReference type="AlphaFoldDB" id="A0A2M6WY67"/>
<protein>
    <recommendedName>
        <fullName evidence="5">Glycosyltransferase RgtA/B/C/D-like domain-containing protein</fullName>
    </recommendedName>
</protein>
<evidence type="ECO:0008006" key="5">
    <source>
        <dbReference type="Google" id="ProtNLM"/>
    </source>
</evidence>
<feature type="transmembrane region" description="Helical" evidence="2">
    <location>
        <begin position="48"/>
        <end position="64"/>
    </location>
</feature>
<dbReference type="EMBL" id="PEZV01000001">
    <property type="protein sequence ID" value="PIT97706.1"/>
    <property type="molecule type" value="Genomic_DNA"/>
</dbReference>
<organism evidence="3 4">
    <name type="scientific">Candidatus Berkelbacteria bacterium CG10_big_fil_rev_8_21_14_0_10_41_12</name>
    <dbReference type="NCBI Taxonomy" id="1974513"/>
    <lineage>
        <taxon>Bacteria</taxon>
        <taxon>Candidatus Berkelbacteria</taxon>
    </lineage>
</organism>
<feature type="compositionally biased region" description="Acidic residues" evidence="1">
    <location>
        <begin position="175"/>
        <end position="187"/>
    </location>
</feature>
<feature type="transmembrane region" description="Helical" evidence="2">
    <location>
        <begin position="529"/>
        <end position="545"/>
    </location>
</feature>
<feature type="transmembrane region" description="Helical" evidence="2">
    <location>
        <begin position="394"/>
        <end position="412"/>
    </location>
</feature>
<evidence type="ECO:0000256" key="2">
    <source>
        <dbReference type="SAM" id="Phobius"/>
    </source>
</evidence>
<feature type="transmembrane region" description="Helical" evidence="2">
    <location>
        <begin position="632"/>
        <end position="653"/>
    </location>
</feature>
<feature type="transmembrane region" description="Helical" evidence="2">
    <location>
        <begin position="502"/>
        <end position="522"/>
    </location>
</feature>
<keyword evidence="2" id="KW-0472">Membrane</keyword>
<reference evidence="4" key="1">
    <citation type="submission" date="2017-09" db="EMBL/GenBank/DDBJ databases">
        <title>Depth-based differentiation of microbial function through sediment-hosted aquifers and enrichment of novel symbionts in the deep terrestrial subsurface.</title>
        <authorList>
            <person name="Probst A.J."/>
            <person name="Ladd B."/>
            <person name="Jarett J.K."/>
            <person name="Geller-Mcgrath D.E."/>
            <person name="Sieber C.M.K."/>
            <person name="Emerson J.B."/>
            <person name="Anantharaman K."/>
            <person name="Thomas B.C."/>
            <person name="Malmstrom R."/>
            <person name="Stieglmeier M."/>
            <person name="Klingl A."/>
            <person name="Woyke T."/>
            <person name="Ryan C.M."/>
            <person name="Banfield J.F."/>
        </authorList>
    </citation>
    <scope>NUCLEOTIDE SEQUENCE [LARGE SCALE GENOMIC DNA]</scope>
</reference>
<feature type="transmembrane region" description="Helical" evidence="2">
    <location>
        <begin position="735"/>
        <end position="754"/>
    </location>
</feature>
<feature type="transmembrane region" description="Helical" evidence="2">
    <location>
        <begin position="355"/>
        <end position="374"/>
    </location>
</feature>
<dbReference type="Proteomes" id="UP000228596">
    <property type="component" value="Unassembled WGS sequence"/>
</dbReference>
<feature type="transmembrane region" description="Helical" evidence="2">
    <location>
        <begin position="326"/>
        <end position="343"/>
    </location>
</feature>
<keyword evidence="2" id="KW-0812">Transmembrane</keyword>
<feature type="transmembrane region" description="Helical" evidence="2">
    <location>
        <begin position="577"/>
        <end position="595"/>
    </location>
</feature>
<feature type="transmembrane region" description="Helical" evidence="2">
    <location>
        <begin position="14"/>
        <end position="36"/>
    </location>
</feature>
<feature type="compositionally biased region" description="Acidic residues" evidence="1">
    <location>
        <begin position="195"/>
        <end position="207"/>
    </location>
</feature>
<feature type="transmembrane region" description="Helical" evidence="2">
    <location>
        <begin position="601"/>
        <end position="620"/>
    </location>
</feature>
<sequence length="935" mass="108957">MSKNKNVIMNNKKIVSLLISLFVSLVFLGIIVFILSETGFLVDLKQKWLWLAALWLVPIGAFLAPTKTRSVLAHLFSSKKGKKFLLLTGTNIILTLLFVVVYAISQYGSPLIYENHPQGFKIAKEIPLIEGTTITQEFTADSNNLGTVGVRLSVQEKILGFDEEGEIVEIKPAEEIEEEITEEETQEEQSIGQDDLAEDEEDLEETTYYEPAEITFRIKEKGEEDWFYENAYYFDQTAPSHLYPFGFPVIEDSENKTYLVEIAGQKEIVLKKNNLFLFASVDKNNQPYLYSRFVYNKGELKENIEPILNNTLRKTNQVPKDNVNRVNLVTIFLLLEIAIYSFLNKNEKHFKEKIIPLFSCAFLFFLFLAIITSLSLNFAKVFPFGQIIGGLVKYHLSLSFSTIVLGSLTVLFPDTKTKKSDTLTKQLKKNSWTIGLIVGIFAFGLFLRIWQLDFLYPAGDEYRHLNAAKHFLEEGYFEYPRSPLITNILIFIRTTFNTNSLFLQRLPFALIGSLSIFLFYLIGATQNKVTGLIAAYLFASCPLAIGLSRYIREYEVILFIFLIFLYLSQKKILKNKFIQFLALLILFMAAQKIGLSEGYESVFFLFCLFTGFNYLMETLNKFTTKLRINSKVIIKVLAFIFVFVVGLKIIPLFTDYRVLASSETRYLFPLNFHHDSLLWYFSFVPYAFIVLLLITPCLKHPKKSYFWALFFTLMFSFYFYVNYFDAPRRFQVRYIYYVIPLFILLLSSGIHIFLDSFRQKKGLFPLSLALIILTFSPYNGINHLAKQENGEVNQLTELPHFDAGKLKKFLEQEKINPDKILTSYPYFFDYYYNEPFLKTKAEKEKYVHFPWSYEYYDRTRIFSINGYWSEDNIAQIKNLIRFNKIEFLVLHGSPNDIRQDRQYNFLLTKINKIEPHKIIDANKTFGFYVYRIVQE</sequence>
<evidence type="ECO:0000313" key="4">
    <source>
        <dbReference type="Proteomes" id="UP000228596"/>
    </source>
</evidence>
<keyword evidence="2" id="KW-1133">Transmembrane helix</keyword>
<feature type="transmembrane region" description="Helical" evidence="2">
    <location>
        <begin position="551"/>
        <end position="568"/>
    </location>
</feature>
<evidence type="ECO:0000313" key="3">
    <source>
        <dbReference type="EMBL" id="PIT97706.1"/>
    </source>
</evidence>
<comment type="caution">
    <text evidence="3">The sequence shown here is derived from an EMBL/GenBank/DDBJ whole genome shotgun (WGS) entry which is preliminary data.</text>
</comment>
<feature type="transmembrane region" description="Helical" evidence="2">
    <location>
        <begin position="84"/>
        <end position="104"/>
    </location>
</feature>
<name>A0A2M6WY67_9BACT</name>
<accession>A0A2M6WY67</accession>
<evidence type="ECO:0000256" key="1">
    <source>
        <dbReference type="SAM" id="MobiDB-lite"/>
    </source>
</evidence>
<gene>
    <name evidence="3" type="ORF">COT77_00145</name>
</gene>